<dbReference type="NCBIfam" id="TIGR01167">
    <property type="entry name" value="LPXTG_anchor"/>
    <property type="match status" value="1"/>
</dbReference>
<dbReference type="AlphaFoldDB" id="A0A370BC38"/>
<feature type="signal peptide" evidence="3">
    <location>
        <begin position="1"/>
        <end position="29"/>
    </location>
</feature>
<evidence type="ECO:0000313" key="5">
    <source>
        <dbReference type="Proteomes" id="UP000253741"/>
    </source>
</evidence>
<gene>
    <name evidence="4" type="ORF">DVH02_12965</name>
</gene>
<keyword evidence="2" id="KW-0812">Transmembrane</keyword>
<keyword evidence="5" id="KW-1185">Reference proteome</keyword>
<accession>A0A370BC38</accession>
<dbReference type="OrthoDB" id="4333582at2"/>
<comment type="caution">
    <text evidence="4">The sequence shown here is derived from an EMBL/GenBank/DDBJ whole genome shotgun (WGS) entry which is preliminary data.</text>
</comment>
<evidence type="ECO:0000256" key="3">
    <source>
        <dbReference type="SAM" id="SignalP"/>
    </source>
</evidence>
<keyword evidence="2" id="KW-0472">Membrane</keyword>
<evidence type="ECO:0000313" key="4">
    <source>
        <dbReference type="EMBL" id="RDG37744.1"/>
    </source>
</evidence>
<keyword evidence="2" id="KW-1133">Transmembrane helix</keyword>
<feature type="chain" id="PRO_5017017575" evidence="3">
    <location>
        <begin position="30"/>
        <end position="367"/>
    </location>
</feature>
<feature type="compositionally biased region" description="Low complexity" evidence="1">
    <location>
        <begin position="89"/>
        <end position="123"/>
    </location>
</feature>
<evidence type="ECO:0000256" key="1">
    <source>
        <dbReference type="SAM" id="MobiDB-lite"/>
    </source>
</evidence>
<feature type="compositionally biased region" description="Acidic residues" evidence="1">
    <location>
        <begin position="131"/>
        <end position="144"/>
    </location>
</feature>
<reference evidence="4 5" key="1">
    <citation type="submission" date="2018-07" db="EMBL/GenBank/DDBJ databases">
        <title>Streptomyces species from bats.</title>
        <authorList>
            <person name="Dunlap C."/>
        </authorList>
    </citation>
    <scope>NUCLEOTIDE SEQUENCE [LARGE SCALE GENOMIC DNA]</scope>
    <source>
        <strain evidence="4 5">AC230</strain>
    </source>
</reference>
<sequence length="367" mass="37702">MKLRRAMAVAAATAVIAPAAFFSAPAAFATGEENTATTESPSPSESSPAPGTSDGSEGEPTEGASESADETTEPGDGASEPSSGAPETSEPAEPGDGGSPSPSASQESPEPSTSPSTSPSTGPDDGRQECEYDEDENGDVDYAVDSDLNTSLSGLPDKIVAGSGFHSFKLNVSNKSDNAYKRLDLGVFAAQIDEKSPWWINSDHLTLQFKDPESGKWTDISLDFDDEGVGYLGFTDVKAKESFSIDLRLSVDKSAPAGLAYALTIGTYVNDDGTCVDAGGEDLFYEFEIIAAGTDPGKPNDAKPQGGKKPLPVKPAGNNEIKPVGTLAQTGSSSMVPVIGTVGGIAILAGAGVMFAMKRRRDGDATA</sequence>
<organism evidence="4 5">
    <name type="scientific">Streptomyces corynorhini</name>
    <dbReference type="NCBI Taxonomy" id="2282652"/>
    <lineage>
        <taxon>Bacteria</taxon>
        <taxon>Bacillati</taxon>
        <taxon>Actinomycetota</taxon>
        <taxon>Actinomycetes</taxon>
        <taxon>Kitasatosporales</taxon>
        <taxon>Streptomycetaceae</taxon>
        <taxon>Streptomyces</taxon>
    </lineage>
</organism>
<dbReference type="EMBL" id="QQNA01000090">
    <property type="protein sequence ID" value="RDG37744.1"/>
    <property type="molecule type" value="Genomic_DNA"/>
</dbReference>
<dbReference type="Proteomes" id="UP000253741">
    <property type="component" value="Unassembled WGS sequence"/>
</dbReference>
<protein>
    <submittedName>
        <fullName evidence="4">LPXTG cell wall anchor domain-containing protein</fullName>
    </submittedName>
</protein>
<evidence type="ECO:0000256" key="2">
    <source>
        <dbReference type="SAM" id="Phobius"/>
    </source>
</evidence>
<feature type="region of interest" description="Disordered" evidence="1">
    <location>
        <begin position="31"/>
        <end position="145"/>
    </location>
</feature>
<feature type="region of interest" description="Disordered" evidence="1">
    <location>
        <begin position="295"/>
        <end position="318"/>
    </location>
</feature>
<proteinExistence type="predicted"/>
<feature type="transmembrane region" description="Helical" evidence="2">
    <location>
        <begin position="335"/>
        <end position="357"/>
    </location>
</feature>
<keyword evidence="3" id="KW-0732">Signal</keyword>
<feature type="compositionally biased region" description="Low complexity" evidence="1">
    <location>
        <begin position="31"/>
        <end position="53"/>
    </location>
</feature>
<name>A0A370BC38_9ACTN</name>